<dbReference type="Pfam" id="PF17272">
    <property type="entry name" value="DUF5337"/>
    <property type="match status" value="1"/>
</dbReference>
<reference evidence="2 3" key="1">
    <citation type="submission" date="2018-01" db="EMBL/GenBank/DDBJ databases">
        <title>Genomic Encyclopedia of Archaeal and Bacterial Type Strains, Phase II (KMG-II): from individual species to whole genera.</title>
        <authorList>
            <person name="Goeker M."/>
        </authorList>
    </citation>
    <scope>NUCLEOTIDE SEQUENCE [LARGE SCALE GENOMIC DNA]</scope>
    <source>
        <strain evidence="2 3">DSM 12048</strain>
    </source>
</reference>
<organism evidence="2 3">
    <name type="scientific">Albidovulum inexpectatum</name>
    <dbReference type="NCBI Taxonomy" id="196587"/>
    <lineage>
        <taxon>Bacteria</taxon>
        <taxon>Pseudomonadati</taxon>
        <taxon>Pseudomonadota</taxon>
        <taxon>Alphaproteobacteria</taxon>
        <taxon>Rhodobacterales</taxon>
        <taxon>Paracoccaceae</taxon>
        <taxon>Albidovulum</taxon>
    </lineage>
</organism>
<dbReference type="RefSeq" id="WP_104069637.1">
    <property type="nucleotide sequence ID" value="NZ_PRDS01000002.1"/>
</dbReference>
<dbReference type="AlphaFoldDB" id="A0A2S5JJX9"/>
<dbReference type="InterPro" id="IPR020308">
    <property type="entry name" value="Uncharacterised_Ynq1"/>
</dbReference>
<gene>
    <name evidence="2" type="ORF">LV82_01033</name>
</gene>
<evidence type="ECO:0008006" key="4">
    <source>
        <dbReference type="Google" id="ProtNLM"/>
    </source>
</evidence>
<protein>
    <recommendedName>
        <fullName evidence="4">DUF5337 domain-containing protein</fullName>
    </recommendedName>
</protein>
<feature type="transmembrane region" description="Helical" evidence="1">
    <location>
        <begin position="17"/>
        <end position="35"/>
    </location>
</feature>
<accession>A0A2S5JJX9</accession>
<evidence type="ECO:0000313" key="2">
    <source>
        <dbReference type="EMBL" id="PPB81816.1"/>
    </source>
</evidence>
<keyword evidence="1" id="KW-1133">Transmembrane helix</keyword>
<dbReference type="EMBL" id="PRDS01000002">
    <property type="protein sequence ID" value="PPB81816.1"/>
    <property type="molecule type" value="Genomic_DNA"/>
</dbReference>
<feature type="transmembrane region" description="Helical" evidence="1">
    <location>
        <begin position="47"/>
        <end position="68"/>
    </location>
</feature>
<dbReference type="Proteomes" id="UP000239736">
    <property type="component" value="Unassembled WGS sequence"/>
</dbReference>
<evidence type="ECO:0000256" key="1">
    <source>
        <dbReference type="SAM" id="Phobius"/>
    </source>
</evidence>
<proteinExistence type="predicted"/>
<comment type="caution">
    <text evidence="2">The sequence shown here is derived from an EMBL/GenBank/DDBJ whole genome shotgun (WGS) entry which is preliminary data.</text>
</comment>
<name>A0A2S5JJX9_9RHOB</name>
<keyword evidence="1" id="KW-0472">Membrane</keyword>
<sequence>MTTPSEQNKALACQGRLVAVVIAATMVIWLAAQWIGGQAGWQPRYAFLFDMAAIAAFIWALAVTWRIWRRQRRPLGNEDK</sequence>
<keyword evidence="1" id="KW-0812">Transmembrane</keyword>
<evidence type="ECO:0000313" key="3">
    <source>
        <dbReference type="Proteomes" id="UP000239736"/>
    </source>
</evidence>
<keyword evidence="3" id="KW-1185">Reference proteome</keyword>
<dbReference type="OrthoDB" id="7658896at2"/>